<evidence type="ECO:0000256" key="4">
    <source>
        <dbReference type="ARBA" id="ARBA00022692"/>
    </source>
</evidence>
<evidence type="ECO:0000256" key="9">
    <source>
        <dbReference type="ARBA" id="ARBA00023157"/>
    </source>
</evidence>
<dbReference type="InterPro" id="IPR023415">
    <property type="entry name" value="LDLR_class-A_CS"/>
</dbReference>
<evidence type="ECO:0000256" key="11">
    <source>
        <dbReference type="ARBA" id="ARBA00023176"/>
    </source>
</evidence>
<dbReference type="PANTHER" id="PTHR24270:SF22">
    <property type="entry name" value="LOW-DENSITY LIPOPROTEIN RECEPTOR-RELATED PROTEIN 3"/>
    <property type="match status" value="1"/>
</dbReference>
<dbReference type="FunFam" id="4.10.400.10:FF:000055">
    <property type="entry name" value="Low-density lipoprotein receptor-related protein 10"/>
    <property type="match status" value="1"/>
</dbReference>
<dbReference type="Pfam" id="PF00057">
    <property type="entry name" value="Ldl_recept_a"/>
    <property type="match status" value="2"/>
</dbReference>
<keyword evidence="11" id="KW-0168">Coated pit</keyword>
<evidence type="ECO:0000259" key="17">
    <source>
        <dbReference type="PROSITE" id="PS01180"/>
    </source>
</evidence>
<dbReference type="PANTHER" id="PTHR24270">
    <property type="entry name" value="LOW-DENSITY LIPOPROTEIN RECEPTOR-RELATED"/>
    <property type="match status" value="1"/>
</dbReference>
<dbReference type="SMART" id="SM00192">
    <property type="entry name" value="LDLa"/>
    <property type="match status" value="4"/>
</dbReference>
<keyword evidence="19" id="KW-1185">Reference proteome</keyword>
<keyword evidence="7 16" id="KW-1133">Transmembrane helix</keyword>
<feature type="compositionally biased region" description="Basic and acidic residues" evidence="15">
    <location>
        <begin position="563"/>
        <end position="581"/>
    </location>
</feature>
<protein>
    <recommendedName>
        <fullName evidence="17">CUB domain-containing protein</fullName>
    </recommendedName>
</protein>
<gene>
    <name evidence="18" type="ORF">E5288_WYG014706</name>
</gene>
<feature type="transmembrane region" description="Helical" evidence="16">
    <location>
        <begin position="371"/>
        <end position="397"/>
    </location>
</feature>
<feature type="disulfide bond" evidence="14">
    <location>
        <begin position="329"/>
        <end position="341"/>
    </location>
</feature>
<feature type="disulfide bond" evidence="14">
    <location>
        <begin position="311"/>
        <end position="326"/>
    </location>
</feature>
<evidence type="ECO:0000256" key="1">
    <source>
        <dbReference type="ARBA" id="ARBA00004479"/>
    </source>
</evidence>
<dbReference type="FunFam" id="4.10.400.10:FF:000040">
    <property type="entry name" value="low-density lipoprotein receptor-related protein 3"/>
    <property type="match status" value="1"/>
</dbReference>
<feature type="disulfide bond" evidence="14">
    <location>
        <begin position="201"/>
        <end position="216"/>
    </location>
</feature>
<evidence type="ECO:0000256" key="6">
    <source>
        <dbReference type="ARBA" id="ARBA00022737"/>
    </source>
</evidence>
<dbReference type="GO" id="GO:0005905">
    <property type="term" value="C:clathrin-coated pit"/>
    <property type="evidence" value="ECO:0007669"/>
    <property type="project" value="UniProtKB-KW"/>
</dbReference>
<keyword evidence="5" id="KW-0732">Signal</keyword>
<feature type="disulfide bond" evidence="14">
    <location>
        <begin position="182"/>
        <end position="194"/>
    </location>
</feature>
<keyword evidence="8 16" id="KW-0472">Membrane</keyword>
<comment type="caution">
    <text evidence="18">The sequence shown here is derived from an EMBL/GenBank/DDBJ whole genome shotgun (WGS) entry which is preliminary data.</text>
</comment>
<feature type="disulfide bond" evidence="14">
    <location>
        <begin position="189"/>
        <end position="207"/>
    </location>
</feature>
<reference evidence="18" key="1">
    <citation type="submission" date="2019-10" db="EMBL/GenBank/DDBJ databases">
        <title>The sequence and de novo assembly of the wild yak genome.</title>
        <authorList>
            <person name="Liu Y."/>
        </authorList>
    </citation>
    <scope>NUCLEOTIDE SEQUENCE [LARGE SCALE GENOMIC DNA]</scope>
    <source>
        <strain evidence="18">WY2019</strain>
    </source>
</reference>
<evidence type="ECO:0000313" key="19">
    <source>
        <dbReference type="Proteomes" id="UP000322234"/>
    </source>
</evidence>
<feature type="disulfide bond" evidence="14">
    <location>
        <begin position="336"/>
        <end position="354"/>
    </location>
</feature>
<evidence type="ECO:0000256" key="2">
    <source>
        <dbReference type="ARBA" id="ARBA00009939"/>
    </source>
</evidence>
<keyword evidence="6" id="KW-0677">Repeat</keyword>
<sequence>MVKALVPKPEKIQASPLPLNIVLTGRFSSAVPALAACSGQLERHTARRGVIYSPAWPLNYPPGTNCSCGGEDAGAGRPCCEFKHDLLVSGHPLTSEVLPTPCSFRNFDVEESHQCSLDWLMLGPAAPPRQEAFRLCGSAIPPAFISARDHVWIFFHSDTSSSGQAQGFRLSYIRGKLGQASCQADEFRCDNGKCLPGPWQCNTVDECGDGSDEGNCSAPASEPPGSLAGHGFNATYQVKGYCLPWEQPCGSSREGDAEDPGEQGCFSEPQRCDGWWHCASGRDEQGCPACPPDQYPCEGGSGLCYTPADRCNNQKSCPDGADEKNCFSCQPGTFHCGTNLCIFETWRCDGQEDCQDGSDEHGCLAAVPRKVITAALIGSLVCGLLLVIALGCAFKLYSLRTQEYRAFETQMTRLEAEFVRREAPPSYGQLIAQGLIPPVEDFPVYSASQASVLQNLRTAMRRQMRRHASRRGPSRRRLGRLWNRLFHRPRAPRGQIPLLTAARTSQTVLGDGLLQPAPGAARDPPAPLTDTSSPGAAGEGSPGAPSHASEVGPPVPPPSGLRDPLESRPADKDRKAGRDPLVDSPAPVDVPQESCSGQDPHPPALTAGSTLGPHPSEPLGVCRSPPPPCSPTLEASDDEALLVC</sequence>
<evidence type="ECO:0000256" key="16">
    <source>
        <dbReference type="SAM" id="Phobius"/>
    </source>
</evidence>
<accession>A0A6B0R3M2</accession>
<dbReference type="PROSITE" id="PS01180">
    <property type="entry name" value="CUB"/>
    <property type="match status" value="1"/>
</dbReference>
<dbReference type="InterPro" id="IPR002172">
    <property type="entry name" value="LDrepeatLR_classA_rpt"/>
</dbReference>
<evidence type="ECO:0000256" key="13">
    <source>
        <dbReference type="ARBA" id="ARBA00037878"/>
    </source>
</evidence>
<name>A0A6B0R3M2_9CETA</name>
<dbReference type="InterPro" id="IPR035914">
    <property type="entry name" value="Sperma_CUB_dom_sf"/>
</dbReference>
<keyword evidence="9 14" id="KW-1015">Disulfide bond</keyword>
<dbReference type="PROSITE" id="PS50068">
    <property type="entry name" value="LDLRA_2"/>
    <property type="match status" value="3"/>
</dbReference>
<dbReference type="AlphaFoldDB" id="A0A6B0R3M2"/>
<evidence type="ECO:0000256" key="5">
    <source>
        <dbReference type="ARBA" id="ARBA00022729"/>
    </source>
</evidence>
<dbReference type="InterPro" id="IPR050685">
    <property type="entry name" value="LDLR"/>
</dbReference>
<evidence type="ECO:0000256" key="7">
    <source>
        <dbReference type="ARBA" id="ARBA00022989"/>
    </source>
</evidence>
<feature type="compositionally biased region" description="Acidic residues" evidence="15">
    <location>
        <begin position="635"/>
        <end position="644"/>
    </location>
</feature>
<dbReference type="CDD" id="cd00041">
    <property type="entry name" value="CUB"/>
    <property type="match status" value="1"/>
</dbReference>
<dbReference type="SMART" id="SM00042">
    <property type="entry name" value="CUB"/>
    <property type="match status" value="1"/>
</dbReference>
<proteinExistence type="inferred from homology"/>
<dbReference type="GO" id="GO:0006897">
    <property type="term" value="P:endocytosis"/>
    <property type="evidence" value="ECO:0007669"/>
    <property type="project" value="UniProtKB-KW"/>
</dbReference>
<dbReference type="Gene3D" id="4.10.400.10">
    <property type="entry name" value="Low-density Lipoprotein Receptor"/>
    <property type="match status" value="3"/>
</dbReference>
<dbReference type="InterPro" id="IPR036055">
    <property type="entry name" value="LDL_receptor-like_sf"/>
</dbReference>
<dbReference type="CDD" id="cd00112">
    <property type="entry name" value="LDLa"/>
    <property type="match status" value="3"/>
</dbReference>
<evidence type="ECO:0000256" key="15">
    <source>
        <dbReference type="SAM" id="MobiDB-lite"/>
    </source>
</evidence>
<organism evidence="18 19">
    <name type="scientific">Bos mutus</name>
    <name type="common">wild yak</name>
    <dbReference type="NCBI Taxonomy" id="72004"/>
    <lineage>
        <taxon>Eukaryota</taxon>
        <taxon>Metazoa</taxon>
        <taxon>Chordata</taxon>
        <taxon>Craniata</taxon>
        <taxon>Vertebrata</taxon>
        <taxon>Euteleostomi</taxon>
        <taxon>Mammalia</taxon>
        <taxon>Eutheria</taxon>
        <taxon>Laurasiatheria</taxon>
        <taxon>Artiodactyla</taxon>
        <taxon>Ruminantia</taxon>
        <taxon>Pecora</taxon>
        <taxon>Bovidae</taxon>
        <taxon>Bovinae</taxon>
        <taxon>Bos</taxon>
    </lineage>
</organism>
<comment type="caution">
    <text evidence="14">Lacks conserved residue(s) required for the propagation of feature annotation.</text>
</comment>
<dbReference type="PRINTS" id="PR00261">
    <property type="entry name" value="LDLRECEPTOR"/>
</dbReference>
<evidence type="ECO:0000256" key="10">
    <source>
        <dbReference type="ARBA" id="ARBA00023170"/>
    </source>
</evidence>
<evidence type="ECO:0000256" key="14">
    <source>
        <dbReference type="PROSITE-ProRule" id="PRU00124"/>
    </source>
</evidence>
<comment type="similarity">
    <text evidence="2">Belongs to the LDLR family.</text>
</comment>
<feature type="domain" description="CUB" evidence="17">
    <location>
        <begin position="37"/>
        <end position="175"/>
    </location>
</feature>
<keyword evidence="10" id="KW-0675">Receptor</keyword>
<dbReference type="SUPFAM" id="SSF49854">
    <property type="entry name" value="Spermadhesin, CUB domain"/>
    <property type="match status" value="1"/>
</dbReference>
<keyword evidence="12" id="KW-0325">Glycoprotein</keyword>
<evidence type="ECO:0000256" key="3">
    <source>
        <dbReference type="ARBA" id="ARBA00022583"/>
    </source>
</evidence>
<dbReference type="Pfam" id="PF00431">
    <property type="entry name" value="CUB"/>
    <property type="match status" value="1"/>
</dbReference>
<dbReference type="InterPro" id="IPR000859">
    <property type="entry name" value="CUB_dom"/>
</dbReference>
<dbReference type="SUPFAM" id="SSF57424">
    <property type="entry name" value="LDL receptor-like module"/>
    <property type="match status" value="3"/>
</dbReference>
<dbReference type="FunFam" id="4.10.400.10:FF:000050">
    <property type="entry name" value="low-density lipoprotein receptor-related protein 10"/>
    <property type="match status" value="1"/>
</dbReference>
<dbReference type="GO" id="GO:0005886">
    <property type="term" value="C:plasma membrane"/>
    <property type="evidence" value="ECO:0007669"/>
    <property type="project" value="TreeGrafter"/>
</dbReference>
<comment type="subcellular location">
    <subcellularLocation>
        <location evidence="13">Membrane</location>
        <location evidence="13">Coated pit</location>
    </subcellularLocation>
    <subcellularLocation>
        <location evidence="1">Membrane</location>
        <topology evidence="1">Single-pass type I membrane protein</topology>
    </subcellularLocation>
</comment>
<evidence type="ECO:0000313" key="18">
    <source>
        <dbReference type="EMBL" id="MXQ83547.1"/>
    </source>
</evidence>
<dbReference type="PROSITE" id="PS01209">
    <property type="entry name" value="LDLRA_1"/>
    <property type="match status" value="2"/>
</dbReference>
<evidence type="ECO:0000256" key="12">
    <source>
        <dbReference type="ARBA" id="ARBA00023180"/>
    </source>
</evidence>
<evidence type="ECO:0000256" key="8">
    <source>
        <dbReference type="ARBA" id="ARBA00023136"/>
    </source>
</evidence>
<feature type="disulfide bond" evidence="14">
    <location>
        <begin position="348"/>
        <end position="363"/>
    </location>
</feature>
<feature type="region of interest" description="Disordered" evidence="15">
    <location>
        <begin position="511"/>
        <end position="644"/>
    </location>
</feature>
<keyword evidence="3" id="KW-0254">Endocytosis</keyword>
<keyword evidence="4 16" id="KW-0812">Transmembrane</keyword>
<dbReference type="EMBL" id="VBQZ03000017">
    <property type="protein sequence ID" value="MXQ83547.1"/>
    <property type="molecule type" value="Genomic_DNA"/>
</dbReference>
<dbReference type="Proteomes" id="UP000322234">
    <property type="component" value="Unassembled WGS sequence"/>
</dbReference>
<dbReference type="Gene3D" id="2.60.120.290">
    <property type="entry name" value="Spermadhesin, CUB domain"/>
    <property type="match status" value="1"/>
</dbReference>